<keyword evidence="5" id="KW-1185">Reference proteome</keyword>
<sequence length="198" mass="20316">MKTYFLRASAAASLAAVTAVPAFAGALDAPAADPLPPAPAPVPVAATGGDWTGPYAGVQLGYGDVNGTGAADGDDFLYGVHVGYDYDFGTFVLGGELDYDFSDIDLNGAATVDSVARLKLRAGYDFGRTLGYVTAGVAEVDTSLGSESGEFYGIGVAYQINDSYTVGAELLEHNFDDINGTGVDADATTLTVRGSIRF</sequence>
<evidence type="ECO:0000256" key="2">
    <source>
        <dbReference type="SAM" id="SignalP"/>
    </source>
</evidence>
<dbReference type="InterPro" id="IPR011250">
    <property type="entry name" value="OMP/PagP_B-barrel"/>
</dbReference>
<dbReference type="EMBL" id="JBHDIY010000002">
    <property type="protein sequence ID" value="MFL4470940.1"/>
    <property type="molecule type" value="Genomic_DNA"/>
</dbReference>
<dbReference type="InterPro" id="IPR027385">
    <property type="entry name" value="Beta-barrel_OMP"/>
</dbReference>
<evidence type="ECO:0000259" key="3">
    <source>
        <dbReference type="Pfam" id="PF13505"/>
    </source>
</evidence>
<feature type="chain" id="PRO_5046914168" evidence="2">
    <location>
        <begin position="25"/>
        <end position="198"/>
    </location>
</feature>
<keyword evidence="1 2" id="KW-0732">Signal</keyword>
<proteinExistence type="predicted"/>
<accession>A0ABW8UUW3</accession>
<evidence type="ECO:0000313" key="4">
    <source>
        <dbReference type="EMBL" id="MFL4470940.1"/>
    </source>
</evidence>
<reference evidence="4 5" key="1">
    <citation type="submission" date="2024-08" db="EMBL/GenBank/DDBJ databases">
        <title>Tateyamaria sp. nov., isolated from marine algae.</title>
        <authorList>
            <person name="Choi B.J."/>
            <person name="Kim J.M."/>
            <person name="Lee J.K."/>
            <person name="Choi D.G."/>
            <person name="Bayburt H."/>
            <person name="Baek J.H."/>
            <person name="Han D.M."/>
            <person name="Jeon C.O."/>
        </authorList>
    </citation>
    <scope>NUCLEOTIDE SEQUENCE [LARGE SCALE GENOMIC DNA]</scope>
    <source>
        <strain evidence="4 5">KMU-156</strain>
    </source>
</reference>
<dbReference type="Proteomes" id="UP001627408">
    <property type="component" value="Unassembled WGS sequence"/>
</dbReference>
<evidence type="ECO:0000313" key="5">
    <source>
        <dbReference type="Proteomes" id="UP001627408"/>
    </source>
</evidence>
<dbReference type="Pfam" id="PF13505">
    <property type="entry name" value="OMP_b-brl"/>
    <property type="match status" value="1"/>
</dbReference>
<dbReference type="SUPFAM" id="SSF56925">
    <property type="entry name" value="OMPA-like"/>
    <property type="match status" value="1"/>
</dbReference>
<dbReference type="RefSeq" id="WP_407592775.1">
    <property type="nucleotide sequence ID" value="NZ_JBHDIY010000002.1"/>
</dbReference>
<comment type="caution">
    <text evidence="4">The sequence shown here is derived from an EMBL/GenBank/DDBJ whole genome shotgun (WGS) entry which is preliminary data.</text>
</comment>
<name>A0ABW8UUW3_9RHOB</name>
<protein>
    <submittedName>
        <fullName evidence="4">Outer membrane protein</fullName>
    </submittedName>
</protein>
<organism evidence="4 5">
    <name type="scientific">Tateyamaria armeniaca</name>
    <dbReference type="NCBI Taxonomy" id="2518930"/>
    <lineage>
        <taxon>Bacteria</taxon>
        <taxon>Pseudomonadati</taxon>
        <taxon>Pseudomonadota</taxon>
        <taxon>Alphaproteobacteria</taxon>
        <taxon>Rhodobacterales</taxon>
        <taxon>Roseobacteraceae</taxon>
        <taxon>Tateyamaria</taxon>
    </lineage>
</organism>
<dbReference type="Gene3D" id="2.40.160.20">
    <property type="match status" value="1"/>
</dbReference>
<gene>
    <name evidence="4" type="ORF">ACERZ8_14020</name>
</gene>
<feature type="signal peptide" evidence="2">
    <location>
        <begin position="1"/>
        <end position="24"/>
    </location>
</feature>
<feature type="domain" description="Outer membrane protein beta-barrel" evidence="3">
    <location>
        <begin position="42"/>
        <end position="192"/>
    </location>
</feature>
<evidence type="ECO:0000256" key="1">
    <source>
        <dbReference type="ARBA" id="ARBA00022729"/>
    </source>
</evidence>